<dbReference type="KEGG" id="vg:80004921"/>
<organism evidence="2 3">
    <name type="scientific">Microbacterium phage Terij</name>
    <dbReference type="NCBI Taxonomy" id="2686229"/>
    <lineage>
        <taxon>Viruses</taxon>
        <taxon>Duplodnaviria</taxon>
        <taxon>Heunggongvirae</taxon>
        <taxon>Uroviricota</taxon>
        <taxon>Caudoviricetes</taxon>
        <taxon>Hodgkinviridae</taxon>
        <taxon>Margaeryvirus</taxon>
        <taxon>Margaeryvirus terij</taxon>
    </lineage>
</organism>
<keyword evidence="3" id="KW-1185">Reference proteome</keyword>
<gene>
    <name evidence="2" type="primary">59</name>
    <name evidence="2" type="ORF">SEA_TERIJ_59</name>
</gene>
<dbReference type="RefSeq" id="YP_010751255.1">
    <property type="nucleotide sequence ID" value="NC_073367.1"/>
</dbReference>
<evidence type="ECO:0000313" key="3">
    <source>
        <dbReference type="Proteomes" id="UP000464752"/>
    </source>
</evidence>
<dbReference type="GeneID" id="80004921"/>
<accession>A0A6B9L942</accession>
<evidence type="ECO:0000256" key="1">
    <source>
        <dbReference type="SAM" id="MobiDB-lite"/>
    </source>
</evidence>
<reference evidence="2 3" key="1">
    <citation type="submission" date="2019-12" db="EMBL/GenBank/DDBJ databases">
        <authorList>
            <person name="Kistler A.K."/>
            <person name="Garlena R.A."/>
            <person name="Russell D.A."/>
            <person name="Pope W.H."/>
            <person name="Jacobs-Sera D."/>
            <person name="Hatfull G.F."/>
        </authorList>
    </citation>
    <scope>NUCLEOTIDE SEQUENCE [LARGE SCALE GENOMIC DNA]</scope>
</reference>
<protein>
    <submittedName>
        <fullName evidence="2">Uncharacterized protein</fullName>
    </submittedName>
</protein>
<dbReference type="EMBL" id="MN813684">
    <property type="protein sequence ID" value="QHB37193.1"/>
    <property type="molecule type" value="Genomic_DNA"/>
</dbReference>
<feature type="compositionally biased region" description="Basic and acidic residues" evidence="1">
    <location>
        <begin position="80"/>
        <end position="99"/>
    </location>
</feature>
<name>A0A6B9L942_9CAUD</name>
<dbReference type="Proteomes" id="UP000464752">
    <property type="component" value="Segment"/>
</dbReference>
<feature type="compositionally biased region" description="Acidic residues" evidence="1">
    <location>
        <begin position="63"/>
        <end position="79"/>
    </location>
</feature>
<sequence length="133" mass="14526">MKVSVKVHGSSGSMFGGSGQTVETKIEVDEEAFDHEALMRVTHTLGVTAGMIVRDIEHRAEPEPDAEPDEDSPEDGYAEPEEKGDPKRPEHPALPEVRKALDGAVLTFDEAQEIRNLALAGQRRHEDGLTDGR</sequence>
<feature type="region of interest" description="Disordered" evidence="1">
    <location>
        <begin position="52"/>
        <end position="99"/>
    </location>
</feature>
<proteinExistence type="predicted"/>
<evidence type="ECO:0000313" key="2">
    <source>
        <dbReference type="EMBL" id="QHB37193.1"/>
    </source>
</evidence>